<sequence>MHGVKKSAIPPTAQELEQKKKQVDSFRSLINGLLAKREQGNMNPKILPHIGIALKYNPEHYTLWNYRRDILTDSMSQPVTEGVEAEAEGVDGEGEGGGVEDANVSAVATLTEELGVIEAALAKNPKVYSAWHHRRWVMDHILARSGAEDRLAIVHKELDLCKKLLTKGDSRNFHCWNHRRHVLTLLTRETQGGRERERETAAKTTTIPSIDMPLTLALIESDFTNHSAWHQRRLAIQQILTERESETSGERETVDMEFELDNLMSGVSMEPDSEGLFHIWYWLVSTGLSLSGCVGAEAEGVLETQLETYMPLYEDEPEHRYPLLMAKTCLFLLGRQSVSMAKANEFDVVVSKDTQPKPEKEVSG</sequence>
<evidence type="ECO:0000313" key="6">
    <source>
        <dbReference type="EMBL" id="GIQ86851.1"/>
    </source>
</evidence>
<dbReference type="GO" id="GO:0005737">
    <property type="term" value="C:cytoplasm"/>
    <property type="evidence" value="ECO:0007669"/>
    <property type="project" value="TreeGrafter"/>
</dbReference>
<evidence type="ECO:0000256" key="4">
    <source>
        <dbReference type="ARBA" id="ARBA00022737"/>
    </source>
</evidence>
<dbReference type="EMBL" id="BDIP01002803">
    <property type="protein sequence ID" value="GIQ86851.1"/>
    <property type="molecule type" value="Genomic_DNA"/>
</dbReference>
<organism evidence="6 7">
    <name type="scientific">Kipferlia bialata</name>
    <dbReference type="NCBI Taxonomy" id="797122"/>
    <lineage>
        <taxon>Eukaryota</taxon>
        <taxon>Metamonada</taxon>
        <taxon>Carpediemonas-like organisms</taxon>
        <taxon>Kipferlia</taxon>
    </lineage>
</organism>
<evidence type="ECO:0000256" key="5">
    <source>
        <dbReference type="SAM" id="MobiDB-lite"/>
    </source>
</evidence>
<proteinExistence type="inferred from homology"/>
<dbReference type="Pfam" id="PF01239">
    <property type="entry name" value="PPTA"/>
    <property type="match status" value="4"/>
</dbReference>
<dbReference type="InterPro" id="IPR002088">
    <property type="entry name" value="Prenyl_trans_a"/>
</dbReference>
<feature type="compositionally biased region" description="Acidic residues" evidence="5">
    <location>
        <begin position="83"/>
        <end position="94"/>
    </location>
</feature>
<evidence type="ECO:0000256" key="3">
    <source>
        <dbReference type="ARBA" id="ARBA00022679"/>
    </source>
</evidence>
<feature type="region of interest" description="Disordered" evidence="5">
    <location>
        <begin position="1"/>
        <end position="20"/>
    </location>
</feature>
<evidence type="ECO:0000256" key="2">
    <source>
        <dbReference type="ARBA" id="ARBA00022602"/>
    </source>
</evidence>
<evidence type="ECO:0000256" key="1">
    <source>
        <dbReference type="ARBA" id="ARBA00006734"/>
    </source>
</evidence>
<evidence type="ECO:0000313" key="7">
    <source>
        <dbReference type="Proteomes" id="UP000265618"/>
    </source>
</evidence>
<keyword evidence="4" id="KW-0677">Repeat</keyword>
<keyword evidence="7" id="KW-1185">Reference proteome</keyword>
<evidence type="ECO:0008006" key="8">
    <source>
        <dbReference type="Google" id="ProtNLM"/>
    </source>
</evidence>
<feature type="region of interest" description="Disordered" evidence="5">
    <location>
        <begin position="78"/>
        <end position="100"/>
    </location>
</feature>
<dbReference type="Gene3D" id="1.25.40.120">
    <property type="entry name" value="Protein prenylyltransferase"/>
    <property type="match status" value="1"/>
</dbReference>
<comment type="caution">
    <text evidence="6">The sequence shown here is derived from an EMBL/GenBank/DDBJ whole genome shotgun (WGS) entry which is preliminary data.</text>
</comment>
<reference evidence="6 7" key="1">
    <citation type="journal article" date="2018" name="PLoS ONE">
        <title>The draft genome of Kipferlia bialata reveals reductive genome evolution in fornicate parasites.</title>
        <authorList>
            <person name="Tanifuji G."/>
            <person name="Takabayashi S."/>
            <person name="Kume K."/>
            <person name="Takagi M."/>
            <person name="Nakayama T."/>
            <person name="Kamikawa R."/>
            <person name="Inagaki Y."/>
            <person name="Hashimoto T."/>
        </authorList>
    </citation>
    <scope>NUCLEOTIDE SEQUENCE [LARGE SCALE GENOMIC DNA]</scope>
    <source>
        <strain evidence="6">NY0173</strain>
    </source>
</reference>
<dbReference type="Proteomes" id="UP000265618">
    <property type="component" value="Unassembled WGS sequence"/>
</dbReference>
<dbReference type="SUPFAM" id="SSF48439">
    <property type="entry name" value="Protein prenylyltransferase"/>
    <property type="match status" value="1"/>
</dbReference>
<dbReference type="OrthoDB" id="1658at2759"/>
<protein>
    <recommendedName>
        <fullName evidence="8">Geranylgeranyl transferase type II subunit alpha</fullName>
    </recommendedName>
</protein>
<keyword evidence="3" id="KW-0808">Transferase</keyword>
<dbReference type="AlphaFoldDB" id="A0A9K3D166"/>
<dbReference type="PANTHER" id="PTHR11129">
    <property type="entry name" value="PROTEIN FARNESYLTRANSFERASE ALPHA SUBUNIT/RAB GERANYLGERANYL TRANSFERASE ALPHA SUBUNIT"/>
    <property type="match status" value="1"/>
</dbReference>
<accession>A0A9K3D166</accession>
<gene>
    <name evidence="6" type="ORF">KIPB_008778</name>
</gene>
<name>A0A9K3D166_9EUKA</name>
<dbReference type="GO" id="GO:0008318">
    <property type="term" value="F:protein prenyltransferase activity"/>
    <property type="evidence" value="ECO:0007669"/>
    <property type="project" value="InterPro"/>
</dbReference>
<comment type="similarity">
    <text evidence="1">Belongs to the protein prenyltransferase subunit alpha family.</text>
</comment>
<keyword evidence="2" id="KW-0637">Prenyltransferase</keyword>
<dbReference type="PROSITE" id="PS51147">
    <property type="entry name" value="PFTA"/>
    <property type="match status" value="4"/>
</dbReference>